<proteinExistence type="predicted"/>
<evidence type="ECO:0000313" key="3">
    <source>
        <dbReference type="Proteomes" id="UP001451782"/>
    </source>
</evidence>
<sequence length="244" mass="25521">MMQPENYKKRATEVRRAARANLLEIRQARRARKIAVSHGYDATSAPASGEQFAPEHVADTVVESASEGSAARPQTQTPITDGAGGDALDTLDELAVKNAALSEIVNQVGLEQDGILDARTDAPGSHTLGVEGVHPIISDTDPQAADGLAEDHDSASTQDAAPDAACKDDGEQLPPASSDDWSQSELAQLPGAGPGLVWMLGQCEISTLSELAQCDASELSTQLGVVGQILDVGEWVRFAQENAA</sequence>
<dbReference type="Proteomes" id="UP001451782">
    <property type="component" value="Chromosome"/>
</dbReference>
<feature type="region of interest" description="Disordered" evidence="1">
    <location>
        <begin position="62"/>
        <end position="86"/>
    </location>
</feature>
<name>A0AAN0NFU5_9RHOB</name>
<dbReference type="AlphaFoldDB" id="A0AAN0NFU5"/>
<accession>A0AAN0NFU5</accession>
<dbReference type="KEGG" id="yag:AABB28_04480"/>
<dbReference type="RefSeq" id="WP_342070910.1">
    <property type="nucleotide sequence ID" value="NZ_CP151762.1"/>
</dbReference>
<dbReference type="EMBL" id="CP151762">
    <property type="protein sequence ID" value="WZU64546.1"/>
    <property type="molecule type" value="Genomic_DNA"/>
</dbReference>
<evidence type="ECO:0000313" key="2">
    <source>
        <dbReference type="EMBL" id="WZU64546.1"/>
    </source>
</evidence>
<protein>
    <submittedName>
        <fullName evidence="2">Uncharacterized protein</fullName>
    </submittedName>
</protein>
<gene>
    <name evidence="2" type="ORF">AABB28_04480</name>
</gene>
<keyword evidence="3" id="KW-1185">Reference proteome</keyword>
<reference evidence="2 3" key="1">
    <citation type="submission" date="2024-04" db="EMBL/GenBank/DDBJ databases">
        <title>Phylogenomic analyses of a clade within the roseobacter group suggest taxonomic reassignments of species of the genera Aestuariivita, Citreicella, Loktanella, Nautella, Pelagibaca, Ruegeria, Thalassobius, Thiobacimonas and Tropicibacter, and the proposal o.</title>
        <authorList>
            <person name="Jeon C.O."/>
        </authorList>
    </citation>
    <scope>NUCLEOTIDE SEQUENCE [LARGE SCALE GENOMIC DNA]</scope>
    <source>
        <strain evidence="2 3">G8-12</strain>
    </source>
</reference>
<evidence type="ECO:0000256" key="1">
    <source>
        <dbReference type="SAM" id="MobiDB-lite"/>
    </source>
</evidence>
<feature type="region of interest" description="Disordered" evidence="1">
    <location>
        <begin position="121"/>
        <end position="183"/>
    </location>
</feature>
<organism evidence="2 3">
    <name type="scientific">Yoonia algicola</name>
    <dbReference type="NCBI Taxonomy" id="3137368"/>
    <lineage>
        <taxon>Bacteria</taxon>
        <taxon>Pseudomonadati</taxon>
        <taxon>Pseudomonadota</taxon>
        <taxon>Alphaproteobacteria</taxon>
        <taxon>Rhodobacterales</taxon>
        <taxon>Paracoccaceae</taxon>
        <taxon>Yoonia</taxon>
    </lineage>
</organism>